<dbReference type="PANTHER" id="PTHR44216">
    <property type="entry name" value="PROTEIN O-MANNOSYL-TRANSFERASE TMTC2"/>
    <property type="match status" value="1"/>
</dbReference>
<evidence type="ECO:0000313" key="3">
    <source>
        <dbReference type="EMBL" id="MEK7949571.1"/>
    </source>
</evidence>
<evidence type="ECO:0000256" key="2">
    <source>
        <dbReference type="SAM" id="SignalP"/>
    </source>
</evidence>
<protein>
    <recommendedName>
        <fullName evidence="5">Tetratricopeptide repeat protein</fullName>
    </recommendedName>
</protein>
<feature type="compositionally biased region" description="Basic and acidic residues" evidence="1">
    <location>
        <begin position="345"/>
        <end position="363"/>
    </location>
</feature>
<sequence>MKSALPIWLVVMSPLAASPQLDFALGILAEQRGDGKAAAEAIEKARAADPAAYPLVTRVAEQHRANGDIEGASTLYREFAAGQPQRLDAQFAYADFLREASPDDDFAGKMARETLEKALARFPGQLSIQRRLFRIYESLDQRDRSTAIFESIASSQPGPSEVLAAVDMARTLFPKDDETARAKVDELLKGACLREPEDPVLARAASEHFRTTGRLPEAIEMLAKHVEAVPSSLALRTRLGILQLAAERDKEGEQTLLDVVAIDNNQGLAHQSLAKLYRKQDRAAEAREHGAQALKVKGGDVAQFTELADEFLNADLPRDARLLLEKAMFYHPSDAEVAVKLAVASRRDPESREKSSRLFREAESLSGEKGPATDPVFLTEFAECLLESKQTKAAEDRLRTAIRTYPPDKKKETATALRRLAAIWQGEKRNEEGAKALLQRADGLDPR</sequence>
<proteinExistence type="predicted"/>
<name>A0ABU9APC7_9BACT</name>
<dbReference type="Gene3D" id="1.25.40.10">
    <property type="entry name" value="Tetratricopeptide repeat domain"/>
    <property type="match status" value="3"/>
</dbReference>
<gene>
    <name evidence="3" type="ORF">WKV53_03645</name>
</gene>
<feature type="chain" id="PRO_5046827755" description="Tetratricopeptide repeat protein" evidence="2">
    <location>
        <begin position="18"/>
        <end position="447"/>
    </location>
</feature>
<dbReference type="Proteomes" id="UP001371305">
    <property type="component" value="Unassembled WGS sequence"/>
</dbReference>
<dbReference type="InterPro" id="IPR052384">
    <property type="entry name" value="TMTC_O-mannosyltransferase"/>
</dbReference>
<evidence type="ECO:0000313" key="4">
    <source>
        <dbReference type="Proteomes" id="UP001371305"/>
    </source>
</evidence>
<feature type="region of interest" description="Disordered" evidence="1">
    <location>
        <begin position="344"/>
        <end position="372"/>
    </location>
</feature>
<dbReference type="PANTHER" id="PTHR44216:SF3">
    <property type="entry name" value="PROTEIN O-MANNOSYL-TRANSFERASE TMTC2"/>
    <property type="match status" value="1"/>
</dbReference>
<dbReference type="SUPFAM" id="SSF48452">
    <property type="entry name" value="TPR-like"/>
    <property type="match status" value="1"/>
</dbReference>
<feature type="signal peptide" evidence="2">
    <location>
        <begin position="1"/>
        <end position="17"/>
    </location>
</feature>
<keyword evidence="4" id="KW-1185">Reference proteome</keyword>
<comment type="caution">
    <text evidence="3">The sequence shown here is derived from an EMBL/GenBank/DDBJ whole genome shotgun (WGS) entry which is preliminary data.</text>
</comment>
<keyword evidence="2" id="KW-0732">Signal</keyword>
<dbReference type="RefSeq" id="WP_341402989.1">
    <property type="nucleotide sequence ID" value="NZ_JBBUKT010000001.1"/>
</dbReference>
<evidence type="ECO:0000256" key="1">
    <source>
        <dbReference type="SAM" id="MobiDB-lite"/>
    </source>
</evidence>
<dbReference type="InterPro" id="IPR011990">
    <property type="entry name" value="TPR-like_helical_dom_sf"/>
</dbReference>
<reference evidence="3 4" key="1">
    <citation type="submission" date="2024-04" db="EMBL/GenBank/DDBJ databases">
        <title>Luteolibacter sp. isolated from soil.</title>
        <authorList>
            <person name="An J."/>
        </authorList>
    </citation>
    <scope>NUCLEOTIDE SEQUENCE [LARGE SCALE GENOMIC DNA]</scope>
    <source>
        <strain evidence="3 4">Y139</strain>
    </source>
</reference>
<dbReference type="EMBL" id="JBBUKT010000001">
    <property type="protein sequence ID" value="MEK7949571.1"/>
    <property type="molecule type" value="Genomic_DNA"/>
</dbReference>
<evidence type="ECO:0008006" key="5">
    <source>
        <dbReference type="Google" id="ProtNLM"/>
    </source>
</evidence>
<organism evidence="3 4">
    <name type="scientific">Luteolibacter soli</name>
    <dbReference type="NCBI Taxonomy" id="3135280"/>
    <lineage>
        <taxon>Bacteria</taxon>
        <taxon>Pseudomonadati</taxon>
        <taxon>Verrucomicrobiota</taxon>
        <taxon>Verrucomicrobiia</taxon>
        <taxon>Verrucomicrobiales</taxon>
        <taxon>Verrucomicrobiaceae</taxon>
        <taxon>Luteolibacter</taxon>
    </lineage>
</organism>
<accession>A0ABU9APC7</accession>